<dbReference type="AlphaFoldDB" id="A0A5B9GJ52"/>
<evidence type="ECO:0000259" key="6">
    <source>
        <dbReference type="SMART" id="SM00965"/>
    </source>
</evidence>
<organism evidence="7 8">
    <name type="scientific">Acetobacter oryzoeni</name>
    <dbReference type="NCBI Taxonomy" id="2500548"/>
    <lineage>
        <taxon>Bacteria</taxon>
        <taxon>Pseudomonadati</taxon>
        <taxon>Pseudomonadota</taxon>
        <taxon>Alphaproteobacteria</taxon>
        <taxon>Acetobacterales</taxon>
        <taxon>Acetobacteraceae</taxon>
        <taxon>Acetobacter</taxon>
    </lineage>
</organism>
<evidence type="ECO:0000256" key="3">
    <source>
        <dbReference type="ARBA" id="ARBA00023136"/>
    </source>
</evidence>
<comment type="subcellular location">
    <subcellularLocation>
        <location evidence="1">Cell outer membrane</location>
    </subcellularLocation>
</comment>
<evidence type="ECO:0000256" key="2">
    <source>
        <dbReference type="ARBA" id="ARBA00022448"/>
    </source>
</evidence>
<dbReference type="Gene3D" id="2.170.130.10">
    <property type="entry name" value="TonB-dependent receptor, plug domain"/>
    <property type="match status" value="1"/>
</dbReference>
<dbReference type="PANTHER" id="PTHR40980:SF4">
    <property type="entry name" value="TONB-DEPENDENT RECEPTOR-LIKE BETA-BARREL DOMAIN-CONTAINING PROTEIN"/>
    <property type="match status" value="1"/>
</dbReference>
<gene>
    <name evidence="7" type="ORF">EOV40_007340</name>
</gene>
<name>A0A5B9GJ52_9PROT</name>
<dbReference type="Pfam" id="PF07715">
    <property type="entry name" value="Plug"/>
    <property type="match status" value="1"/>
</dbReference>
<feature type="domain" description="Secretin/TonB short N-terminal" evidence="6">
    <location>
        <begin position="56"/>
        <end position="107"/>
    </location>
</feature>
<protein>
    <submittedName>
        <fullName evidence="7">Outer membrane beta-barrel protein</fullName>
    </submittedName>
</protein>
<evidence type="ECO:0000256" key="4">
    <source>
        <dbReference type="ARBA" id="ARBA00023237"/>
    </source>
</evidence>
<dbReference type="EMBL" id="CP042808">
    <property type="protein sequence ID" value="QEE85549.1"/>
    <property type="molecule type" value="Genomic_DNA"/>
</dbReference>
<feature type="chain" id="PRO_5022699261" evidence="5">
    <location>
        <begin position="34"/>
        <end position="969"/>
    </location>
</feature>
<dbReference type="InterPro" id="IPR012910">
    <property type="entry name" value="Plug_dom"/>
</dbReference>
<dbReference type="PANTHER" id="PTHR40980">
    <property type="entry name" value="PLUG DOMAIN-CONTAINING PROTEIN"/>
    <property type="match status" value="1"/>
</dbReference>
<dbReference type="KEGG" id="aoy:EOV40_007340"/>
<keyword evidence="2" id="KW-0813">Transport</keyword>
<dbReference type="InterPro" id="IPR041700">
    <property type="entry name" value="OMP_b-brl_3"/>
</dbReference>
<dbReference type="InterPro" id="IPR037066">
    <property type="entry name" value="Plug_dom_sf"/>
</dbReference>
<evidence type="ECO:0000256" key="1">
    <source>
        <dbReference type="ARBA" id="ARBA00004442"/>
    </source>
</evidence>
<proteinExistence type="predicted"/>
<accession>A0A5B9GJ52</accession>
<dbReference type="Gene3D" id="2.40.170.20">
    <property type="entry name" value="TonB-dependent receptor, beta-barrel domain"/>
    <property type="match status" value="1"/>
</dbReference>
<dbReference type="Pfam" id="PF14905">
    <property type="entry name" value="OMP_b-brl_3"/>
    <property type="match status" value="1"/>
</dbReference>
<keyword evidence="5" id="KW-0732">Signal</keyword>
<keyword evidence="8" id="KW-1185">Reference proteome</keyword>
<evidence type="ECO:0000256" key="5">
    <source>
        <dbReference type="SAM" id="SignalP"/>
    </source>
</evidence>
<reference evidence="7 8" key="1">
    <citation type="submission" date="2019-08" db="EMBL/GenBank/DDBJ databases">
        <title>Acetobacter oryzioeni sp. nov., isolated from Korean rice wine vinegar.</title>
        <authorList>
            <person name="Baek J.H."/>
            <person name="Kim K.H."/>
            <person name="Jeon C.O."/>
            <person name="Han D.M."/>
        </authorList>
    </citation>
    <scope>NUCLEOTIDE SEQUENCE [LARGE SCALE GENOMIC DNA]</scope>
    <source>
        <strain evidence="7 8">B6</strain>
    </source>
</reference>
<dbReference type="SUPFAM" id="SSF56935">
    <property type="entry name" value="Porins"/>
    <property type="match status" value="1"/>
</dbReference>
<keyword evidence="3" id="KW-0472">Membrane</keyword>
<evidence type="ECO:0000313" key="8">
    <source>
        <dbReference type="Proteomes" id="UP000287027"/>
    </source>
</evidence>
<evidence type="ECO:0000313" key="7">
    <source>
        <dbReference type="EMBL" id="QEE85549.1"/>
    </source>
</evidence>
<dbReference type="InterPro" id="IPR011662">
    <property type="entry name" value="Secretin/TonB_short_N"/>
</dbReference>
<dbReference type="InterPro" id="IPR036942">
    <property type="entry name" value="Beta-barrel_TonB_sf"/>
</dbReference>
<dbReference type="SMART" id="SM00965">
    <property type="entry name" value="STN"/>
    <property type="match status" value="1"/>
</dbReference>
<dbReference type="GO" id="GO:0009279">
    <property type="term" value="C:cell outer membrane"/>
    <property type="evidence" value="ECO:0007669"/>
    <property type="project" value="UniProtKB-SubCell"/>
</dbReference>
<dbReference type="Gene3D" id="3.55.50.30">
    <property type="match status" value="1"/>
</dbReference>
<feature type="signal peptide" evidence="5">
    <location>
        <begin position="1"/>
        <end position="33"/>
    </location>
</feature>
<dbReference type="Pfam" id="PF07660">
    <property type="entry name" value="STN"/>
    <property type="match status" value="1"/>
</dbReference>
<dbReference type="RefSeq" id="WP_128105526.1">
    <property type="nucleotide sequence ID" value="NZ_CP042808.1"/>
</dbReference>
<keyword evidence="4" id="KW-0998">Cell outer membrane</keyword>
<sequence length="969" mass="107736">MTARNLCAFRSFLLLTTGSVSLWASLLCSNANATSIHIASQPMAQALEALGRQTGENIVFTPEQVANLKAPAVNGNMTSSEAIKRLLKRTGLRVETVPDGGFIIHPALTVPKKTARKTSTSDRSPKDGINDIEKMFVTGHRKSQSEKRTSNIIMDSVAYDPFENLGGVSSVAQSVIQLPGATGITDGDEPRYVSIRGISPDLNHTTMDGVTIASIGESGSGGTRRVNLQDIPSEMTSRTNVYKSFTAEQDGDAIGGVIDMIPMSAFDHKGLYKYVDAYGIWSSKRGGVGANGLGGYSPHMGEGAKGTFSDTFGKDKEFGIVMSMRYQNRARNTTKNWQSYYYDNMDGASDSTPDSSWNGHVRPSQYSTGEYANDVTNLGGSGKLEWKPTGKNLNVSLMGWSYARWEHSVMDKEDYNLKDMGIGSDSSDIPVNSMYVRRRQNDWHRQNSGIIGHVDWHKDKHSIVLRAGYTMEDYSDYQPYIAARAYPKNLLASYSGYPNQDYMWSQSGLSNPSAAQTSTWNLYNDGSYQTWEKASERIPTVRLDYGWNTDKHDKGFGIMSGFQWRELTLDHDEEQTYYNSKENFSNQMLQTDHVPWLNTYPETFIGPNGYKFPWSTLVADQKKSLYNSGISNYKYRENIFDGYVSMHYAWKNTTLIAGVRADATNYAGWTPQINSAAQTVSSGYTKQPGSYINPLPSFDAVHHFPHDVTVHASYSQSLGRPAPGQIAMAASESCGDNDSGGADCTLTMGNAHLKPRRSHNFDVSVDKWFNRGNGMVSLAFFSKWIKDDIITSRGLYTQNGTNYEVISPMNANSADVMGLEFNVVNRNLHVFSQILDLQANVTWLQGHESYSSGGTTYKYNAMIYQPNFVANGMLTWHIPQIKGALRTTVNYSGKYFTSFGATPGASDGFGNFLTFNLGFWHQIFPGITLKYEVMNLANYQPTYVTGNHLQYADERDNYGRAVYFHVVFN</sequence>
<dbReference type="Proteomes" id="UP000287027">
    <property type="component" value="Chromosome"/>
</dbReference>